<reference evidence="1 2" key="1">
    <citation type="submission" date="2022-05" db="EMBL/GenBank/DDBJ databases">
        <authorList>
            <consortium name="Genoscope - CEA"/>
            <person name="William W."/>
        </authorList>
    </citation>
    <scope>NUCLEOTIDE SEQUENCE [LARGE SCALE GENOMIC DNA]</scope>
</reference>
<name>A0ABN8PYL5_9CNID</name>
<accession>A0ABN8PYL5</accession>
<dbReference type="SUPFAM" id="SSF56204">
    <property type="entry name" value="Hect, E3 ligase catalytic domain"/>
    <property type="match status" value="1"/>
</dbReference>
<comment type="caution">
    <text evidence="1">The sequence shown here is derived from an EMBL/GenBank/DDBJ whole genome shotgun (WGS) entry which is preliminary data.</text>
</comment>
<proteinExistence type="predicted"/>
<dbReference type="EMBL" id="CALNXK010000091">
    <property type="protein sequence ID" value="CAH3151532.1"/>
    <property type="molecule type" value="Genomic_DNA"/>
</dbReference>
<evidence type="ECO:0000313" key="1">
    <source>
        <dbReference type="EMBL" id="CAH3151532.1"/>
    </source>
</evidence>
<evidence type="ECO:0000313" key="2">
    <source>
        <dbReference type="Proteomes" id="UP001159405"/>
    </source>
</evidence>
<dbReference type="Proteomes" id="UP001159405">
    <property type="component" value="Unassembled WGS sequence"/>
</dbReference>
<dbReference type="InterPro" id="IPR035983">
    <property type="entry name" value="Hect_E3_ubiquitin_ligase"/>
</dbReference>
<gene>
    <name evidence="1" type="ORF">PLOB_00048639</name>
</gene>
<sequence>PFGFTEETAIEQAIQLSLQQHGEDKEPLIVAQPEEVEISSDQFTEVMKSHASSQISGEHRNIVVSRASIWTTALPYFKRKKFAGGKGLIHVTFANFEEEEDAIDLGGPRREFLHLLLGAICKDSKTVTATPKGHVIRFNVKALRENDYYIVGLMLATIILRGGEPPNIFSPSICQYITLGLEKYAPTIEEIPNALVRTSLLKVLLCHHSIVVIWTSMIT</sequence>
<organism evidence="1 2">
    <name type="scientific">Porites lobata</name>
    <dbReference type="NCBI Taxonomy" id="104759"/>
    <lineage>
        <taxon>Eukaryota</taxon>
        <taxon>Metazoa</taxon>
        <taxon>Cnidaria</taxon>
        <taxon>Anthozoa</taxon>
        <taxon>Hexacorallia</taxon>
        <taxon>Scleractinia</taxon>
        <taxon>Fungiina</taxon>
        <taxon>Poritidae</taxon>
        <taxon>Porites</taxon>
    </lineage>
</organism>
<keyword evidence="2" id="KW-1185">Reference proteome</keyword>
<evidence type="ECO:0008006" key="3">
    <source>
        <dbReference type="Google" id="ProtNLM"/>
    </source>
</evidence>
<protein>
    <recommendedName>
        <fullName evidence="3">HECT domain-containing protein</fullName>
    </recommendedName>
</protein>
<dbReference type="Gene3D" id="3.90.1750.10">
    <property type="entry name" value="Hect, E3 ligase catalytic domains"/>
    <property type="match status" value="1"/>
</dbReference>
<feature type="non-terminal residue" evidence="1">
    <location>
        <position position="1"/>
    </location>
</feature>